<gene>
    <name evidence="2" type="ordered locus">Cyan7822_3365</name>
</gene>
<proteinExistence type="predicted"/>
<organism evidence="2 3">
    <name type="scientific">Gloeothece verrucosa (strain PCC 7822)</name>
    <name type="common">Cyanothece sp. (strain PCC 7822)</name>
    <dbReference type="NCBI Taxonomy" id="497965"/>
    <lineage>
        <taxon>Bacteria</taxon>
        <taxon>Bacillati</taxon>
        <taxon>Cyanobacteriota</taxon>
        <taxon>Cyanophyceae</taxon>
        <taxon>Oscillatoriophycideae</taxon>
        <taxon>Chroococcales</taxon>
        <taxon>Aphanothecaceae</taxon>
        <taxon>Gloeothece</taxon>
        <taxon>Gloeothece verrucosa</taxon>
    </lineage>
</organism>
<protein>
    <submittedName>
        <fullName evidence="2">Uncharacterized protein</fullName>
    </submittedName>
</protein>
<accession>E0UDK2</accession>
<dbReference type="STRING" id="497965.Cyan7822_3365"/>
<dbReference type="OrthoDB" id="513105at2"/>
<evidence type="ECO:0000313" key="3">
    <source>
        <dbReference type="Proteomes" id="UP000008206"/>
    </source>
</evidence>
<feature type="coiled-coil region" evidence="1">
    <location>
        <begin position="1"/>
        <end position="35"/>
    </location>
</feature>
<sequence>MSALQKQIIDLNSKVDQLHEVVERLSEQIATLATQQAPPPPNPDPKDNEPINISIVEPMISSESIQEVSCSSVMAHKDIIEDQNTSNTGGYAYYSETYLPPEIQIRRLTAQLTAAYNRIAVLEEQLLARRIHH</sequence>
<reference evidence="3" key="1">
    <citation type="journal article" date="2011" name="MBio">
        <title>Novel metabolic attributes of the genus Cyanothece, comprising a group of unicellular nitrogen-fixing Cyanobacteria.</title>
        <authorList>
            <person name="Bandyopadhyay A."/>
            <person name="Elvitigala T."/>
            <person name="Welsh E."/>
            <person name="Stockel J."/>
            <person name="Liberton M."/>
            <person name="Min H."/>
            <person name="Sherman L.A."/>
            <person name="Pakrasi H.B."/>
        </authorList>
    </citation>
    <scope>NUCLEOTIDE SEQUENCE [LARGE SCALE GENOMIC DNA]</scope>
    <source>
        <strain evidence="3">PCC 7822</strain>
    </source>
</reference>
<dbReference type="HOGENOM" id="CLU_125438_1_0_3"/>
<evidence type="ECO:0000256" key="1">
    <source>
        <dbReference type="SAM" id="Coils"/>
    </source>
</evidence>
<evidence type="ECO:0000313" key="2">
    <source>
        <dbReference type="EMBL" id="ADN15315.1"/>
    </source>
</evidence>
<dbReference type="EMBL" id="CP002198">
    <property type="protein sequence ID" value="ADN15315.1"/>
    <property type="molecule type" value="Genomic_DNA"/>
</dbReference>
<dbReference type="RefSeq" id="WP_013323384.1">
    <property type="nucleotide sequence ID" value="NC_014501.1"/>
</dbReference>
<keyword evidence="1" id="KW-0175">Coiled coil</keyword>
<dbReference type="eggNOG" id="ENOG5032YZQ">
    <property type="taxonomic scope" value="Bacteria"/>
</dbReference>
<keyword evidence="3" id="KW-1185">Reference proteome</keyword>
<name>E0UDK2_GLOV7</name>
<dbReference type="AlphaFoldDB" id="E0UDK2"/>
<dbReference type="KEGG" id="cyj:Cyan7822_3365"/>
<dbReference type="Proteomes" id="UP000008206">
    <property type="component" value="Chromosome"/>
</dbReference>